<dbReference type="GO" id="GO:0009055">
    <property type="term" value="F:electron transfer activity"/>
    <property type="evidence" value="ECO:0007669"/>
    <property type="project" value="InterPro"/>
</dbReference>
<keyword evidence="4" id="KW-1133">Transmembrane helix</keyword>
<comment type="caution">
    <text evidence="6">The sequence shown here is derived from an EMBL/GenBank/DDBJ whole genome shotgun (WGS) entry which is preliminary data.</text>
</comment>
<evidence type="ECO:0000313" key="6">
    <source>
        <dbReference type="EMBL" id="OIR12775.1"/>
    </source>
</evidence>
<protein>
    <submittedName>
        <fullName evidence="6">Alcohol dehydrogenase cytochrome c subunit</fullName>
    </submittedName>
</protein>
<sequence length="324" mass="36971">MKKIFKVLLYFIAVIVIIIIAIVSYISFFLPNVGKPENITVERTPARIERGRYLANCVTVCMDCHSQRDWTKYAGPMVEGTQGQGGERFDQRFGFPGVFYSRNITPYKLKDWTDGEIFRTITTGVDRNNKALFPVMPYHYYGQLDREDIYSIIAYIRTLAPVKNDVPAPKPDFPFNIIENLIPKKADLQTKPSESDTLAYGKYMTRASACIECHTKDDKGQIIAGLEFGGGREFSMPAGIVRSTNITPSADGLKAWTADLFIKRFKLYQDTSFHSPVLNEKDFNTVMPWMMYSKMKESDLYAIFKYLQTVKPISNKIQKFTAKG</sequence>
<evidence type="ECO:0000256" key="3">
    <source>
        <dbReference type="ARBA" id="ARBA00023004"/>
    </source>
</evidence>
<dbReference type="Gene3D" id="1.10.760.10">
    <property type="entry name" value="Cytochrome c-like domain"/>
    <property type="match status" value="2"/>
</dbReference>
<evidence type="ECO:0000259" key="5">
    <source>
        <dbReference type="PROSITE" id="PS51007"/>
    </source>
</evidence>
<dbReference type="GO" id="GO:0020037">
    <property type="term" value="F:heme binding"/>
    <property type="evidence" value="ECO:0007669"/>
    <property type="project" value="InterPro"/>
</dbReference>
<organism evidence="6">
    <name type="scientific">mine drainage metagenome</name>
    <dbReference type="NCBI Taxonomy" id="410659"/>
    <lineage>
        <taxon>unclassified sequences</taxon>
        <taxon>metagenomes</taxon>
        <taxon>ecological metagenomes</taxon>
    </lineage>
</organism>
<evidence type="ECO:0000256" key="2">
    <source>
        <dbReference type="ARBA" id="ARBA00022723"/>
    </source>
</evidence>
<dbReference type="InterPro" id="IPR036909">
    <property type="entry name" value="Cyt_c-like_dom_sf"/>
</dbReference>
<dbReference type="EMBL" id="MLJW01000016">
    <property type="protein sequence ID" value="OIR12775.1"/>
    <property type="molecule type" value="Genomic_DNA"/>
</dbReference>
<keyword evidence="4" id="KW-0812">Transmembrane</keyword>
<keyword evidence="4" id="KW-0472">Membrane</keyword>
<feature type="domain" description="Cytochrome c" evidence="5">
    <location>
        <begin position="46"/>
        <end position="160"/>
    </location>
</feature>
<accession>A0A1J5SWB5</accession>
<name>A0A1J5SWB5_9ZZZZ</name>
<feature type="domain" description="Cytochrome c" evidence="5">
    <location>
        <begin position="196"/>
        <end position="311"/>
    </location>
</feature>
<dbReference type="InterPro" id="IPR051459">
    <property type="entry name" value="Cytochrome_c-type_DH"/>
</dbReference>
<dbReference type="GO" id="GO:0046872">
    <property type="term" value="F:metal ion binding"/>
    <property type="evidence" value="ECO:0007669"/>
    <property type="project" value="UniProtKB-KW"/>
</dbReference>
<dbReference type="SUPFAM" id="SSF46626">
    <property type="entry name" value="Cytochrome c"/>
    <property type="match status" value="2"/>
</dbReference>
<proteinExistence type="predicted"/>
<dbReference type="Pfam" id="PF00034">
    <property type="entry name" value="Cytochrom_C"/>
    <property type="match status" value="1"/>
</dbReference>
<dbReference type="PANTHER" id="PTHR35008:SF8">
    <property type="entry name" value="ALCOHOL DEHYDROGENASE CYTOCHROME C SUBUNIT"/>
    <property type="match status" value="1"/>
</dbReference>
<keyword evidence="1" id="KW-0349">Heme</keyword>
<gene>
    <name evidence="6" type="primary">adhB_1</name>
    <name evidence="6" type="ORF">GALL_58420</name>
</gene>
<evidence type="ECO:0000256" key="4">
    <source>
        <dbReference type="SAM" id="Phobius"/>
    </source>
</evidence>
<keyword evidence="2" id="KW-0479">Metal-binding</keyword>
<evidence type="ECO:0000256" key="1">
    <source>
        <dbReference type="ARBA" id="ARBA00022617"/>
    </source>
</evidence>
<dbReference type="PANTHER" id="PTHR35008">
    <property type="entry name" value="BLL4482 PROTEIN-RELATED"/>
    <property type="match status" value="1"/>
</dbReference>
<feature type="transmembrane region" description="Helical" evidence="4">
    <location>
        <begin position="7"/>
        <end position="30"/>
    </location>
</feature>
<keyword evidence="3" id="KW-0408">Iron</keyword>
<dbReference type="AlphaFoldDB" id="A0A1J5SWB5"/>
<dbReference type="PROSITE" id="PS51007">
    <property type="entry name" value="CYTC"/>
    <property type="match status" value="2"/>
</dbReference>
<dbReference type="InterPro" id="IPR009056">
    <property type="entry name" value="Cyt_c-like_dom"/>
</dbReference>
<reference evidence="6" key="1">
    <citation type="submission" date="2016-10" db="EMBL/GenBank/DDBJ databases">
        <title>Sequence of Gallionella enrichment culture.</title>
        <authorList>
            <person name="Poehlein A."/>
            <person name="Muehling M."/>
            <person name="Daniel R."/>
        </authorList>
    </citation>
    <scope>NUCLEOTIDE SEQUENCE</scope>
</reference>